<dbReference type="Pfam" id="PF03781">
    <property type="entry name" value="FGE-sulfatase"/>
    <property type="match status" value="1"/>
</dbReference>
<keyword evidence="3" id="KW-0808">Transferase</keyword>
<evidence type="ECO:0000259" key="2">
    <source>
        <dbReference type="Pfam" id="PF03781"/>
    </source>
</evidence>
<feature type="domain" description="Sulfatase-modifying factor enzyme-like" evidence="2">
    <location>
        <begin position="13"/>
        <end position="217"/>
    </location>
</feature>
<feature type="repeat" description="ANK" evidence="1">
    <location>
        <begin position="305"/>
        <end position="337"/>
    </location>
</feature>
<dbReference type="PROSITE" id="PS50088">
    <property type="entry name" value="ANK_REPEAT"/>
    <property type="match status" value="1"/>
</dbReference>
<dbReference type="InterPro" id="IPR051043">
    <property type="entry name" value="Sulfatase_Mod_Factor_Kinase"/>
</dbReference>
<dbReference type="SUPFAM" id="SSF48403">
    <property type="entry name" value="Ankyrin repeat"/>
    <property type="match status" value="1"/>
</dbReference>
<accession>A0A517W409</accession>
<organism evidence="3 4">
    <name type="scientific">Gimesia aquarii</name>
    <dbReference type="NCBI Taxonomy" id="2527964"/>
    <lineage>
        <taxon>Bacteria</taxon>
        <taxon>Pseudomonadati</taxon>
        <taxon>Planctomycetota</taxon>
        <taxon>Planctomycetia</taxon>
        <taxon>Planctomycetales</taxon>
        <taxon>Planctomycetaceae</taxon>
        <taxon>Gimesia</taxon>
    </lineage>
</organism>
<reference evidence="3 4" key="1">
    <citation type="submission" date="2019-03" db="EMBL/GenBank/DDBJ databases">
        <title>Deep-cultivation of Planctomycetes and their phenomic and genomic characterization uncovers novel biology.</title>
        <authorList>
            <person name="Wiegand S."/>
            <person name="Jogler M."/>
            <person name="Boedeker C."/>
            <person name="Pinto D."/>
            <person name="Vollmers J."/>
            <person name="Rivas-Marin E."/>
            <person name="Kohn T."/>
            <person name="Peeters S.H."/>
            <person name="Heuer A."/>
            <person name="Rast P."/>
            <person name="Oberbeckmann S."/>
            <person name="Bunk B."/>
            <person name="Jeske O."/>
            <person name="Meyerdierks A."/>
            <person name="Storesund J.E."/>
            <person name="Kallscheuer N."/>
            <person name="Luecker S."/>
            <person name="Lage O.M."/>
            <person name="Pohl T."/>
            <person name="Merkel B.J."/>
            <person name="Hornburger P."/>
            <person name="Mueller R.-W."/>
            <person name="Bruemmer F."/>
            <person name="Labrenz M."/>
            <person name="Spormann A.M."/>
            <person name="Op den Camp H."/>
            <person name="Overmann J."/>
            <person name="Amann R."/>
            <person name="Jetten M.S.M."/>
            <person name="Mascher T."/>
            <person name="Medema M.H."/>
            <person name="Devos D.P."/>
            <person name="Kaster A.-K."/>
            <person name="Ovreas L."/>
            <person name="Rohde M."/>
            <person name="Galperin M.Y."/>
            <person name="Jogler C."/>
        </authorList>
    </citation>
    <scope>NUCLEOTIDE SEQUENCE [LARGE SCALE GENOMIC DNA]</scope>
    <source>
        <strain evidence="3 4">V144</strain>
    </source>
</reference>
<proteinExistence type="predicted"/>
<name>A0A517W409_9PLAN</name>
<dbReference type="PANTHER" id="PTHR23150:SF19">
    <property type="entry name" value="FORMYLGLYCINE-GENERATING ENZYME"/>
    <property type="match status" value="1"/>
</dbReference>
<dbReference type="GO" id="GO:0120147">
    <property type="term" value="F:formylglycine-generating oxidase activity"/>
    <property type="evidence" value="ECO:0007669"/>
    <property type="project" value="TreeGrafter"/>
</dbReference>
<evidence type="ECO:0000256" key="1">
    <source>
        <dbReference type="PROSITE-ProRule" id="PRU00023"/>
    </source>
</evidence>
<dbReference type="Gene3D" id="3.90.1580.10">
    <property type="entry name" value="paralog of FGE (formylglycine-generating enzyme)"/>
    <property type="match status" value="1"/>
</dbReference>
<keyword evidence="1" id="KW-0040">ANK repeat</keyword>
<dbReference type="InterPro" id="IPR002110">
    <property type="entry name" value="Ankyrin_rpt"/>
</dbReference>
<dbReference type="SMART" id="SM00248">
    <property type="entry name" value="ANK"/>
    <property type="match status" value="2"/>
</dbReference>
<dbReference type="Proteomes" id="UP000318704">
    <property type="component" value="Chromosome"/>
</dbReference>
<evidence type="ECO:0000313" key="3">
    <source>
        <dbReference type="EMBL" id="QDT99992.1"/>
    </source>
</evidence>
<evidence type="ECO:0000313" key="4">
    <source>
        <dbReference type="Proteomes" id="UP000318704"/>
    </source>
</evidence>
<dbReference type="InterPro" id="IPR042095">
    <property type="entry name" value="SUMF_sf"/>
</dbReference>
<keyword evidence="3" id="KW-0418">Kinase</keyword>
<dbReference type="GO" id="GO:0004674">
    <property type="term" value="F:protein serine/threonine kinase activity"/>
    <property type="evidence" value="ECO:0007669"/>
    <property type="project" value="UniProtKB-EC"/>
</dbReference>
<dbReference type="Pfam" id="PF13637">
    <property type="entry name" value="Ank_4"/>
    <property type="match status" value="1"/>
</dbReference>
<dbReference type="InterPro" id="IPR016187">
    <property type="entry name" value="CTDL_fold"/>
</dbReference>
<dbReference type="EMBL" id="CP037920">
    <property type="protein sequence ID" value="QDT99992.1"/>
    <property type="molecule type" value="Genomic_DNA"/>
</dbReference>
<dbReference type="Gene3D" id="1.25.40.20">
    <property type="entry name" value="Ankyrin repeat-containing domain"/>
    <property type="match status" value="1"/>
</dbReference>
<gene>
    <name evidence="3" type="primary">pkn1_10</name>
    <name evidence="3" type="ORF">V144x_55060</name>
</gene>
<dbReference type="PANTHER" id="PTHR23150">
    <property type="entry name" value="SULFATASE MODIFYING FACTOR 1, 2"/>
    <property type="match status" value="1"/>
</dbReference>
<dbReference type="SUPFAM" id="SSF56436">
    <property type="entry name" value="C-type lectin-like"/>
    <property type="match status" value="1"/>
</dbReference>
<dbReference type="InterPro" id="IPR036770">
    <property type="entry name" value="Ankyrin_rpt-contain_sf"/>
</dbReference>
<dbReference type="EC" id="2.7.11.1" evidence="3"/>
<dbReference type="KEGG" id="gaw:V144x_55060"/>
<dbReference type="PROSITE" id="PS50297">
    <property type="entry name" value="ANK_REP_REGION"/>
    <property type="match status" value="1"/>
</dbReference>
<dbReference type="AlphaFoldDB" id="A0A517W409"/>
<sequence length="371" mass="41742">MQSELASSSGVRLIPVTPGSFIMGSPQSEVGRAYWEEEREVTLAHEFYLGATPVTHRQFELVMPDFPRQLAHHPSAADAPVDSVPWKSATEFCEKLTTIDREAGILSSDWEYRLPTETEWEYTCRAGTSDATYGPLDSIAWHFGNSDLRPHAVCQKSPNPWGFYDMLGNVWEMCQDWFWVKYQQRACRGGSYFNTQKCCRAATRANYGGGRYCGFRLTAAPVGPYDFCPSIEEYSTPPAKPSIFDAFDAKDFALAEQILADDPDQLEAVDAIPPNLHGCVYLDRPEMLEWLLDHGADIELREQDYGGTPLNGAVVHRNKRIIRILVERGADTTSAMDLAQRGLAGEFEYDASLDREGYREIVELLRELGIE</sequence>
<dbReference type="InterPro" id="IPR005532">
    <property type="entry name" value="SUMF_dom"/>
</dbReference>
<protein>
    <submittedName>
        <fullName evidence="3">Serine/threonine-protein kinase pkn1</fullName>
        <ecNumber evidence="3">2.7.11.1</ecNumber>
    </submittedName>
</protein>